<dbReference type="STRING" id="6412.T1EY17"/>
<evidence type="ECO:0000256" key="4">
    <source>
        <dbReference type="SAM" id="MobiDB-lite"/>
    </source>
</evidence>
<feature type="compositionally biased region" description="Low complexity" evidence="4">
    <location>
        <begin position="301"/>
        <end position="324"/>
    </location>
</feature>
<feature type="region of interest" description="Disordered" evidence="4">
    <location>
        <begin position="291"/>
        <end position="324"/>
    </location>
</feature>
<dbReference type="PROSITE" id="PS50102">
    <property type="entry name" value="RRM"/>
    <property type="match status" value="1"/>
</dbReference>
<dbReference type="PANTHER" id="PTHR10693:SF20">
    <property type="entry name" value="AT27578P"/>
    <property type="match status" value="1"/>
</dbReference>
<evidence type="ECO:0000256" key="2">
    <source>
        <dbReference type="ARBA" id="ARBA00022884"/>
    </source>
</evidence>
<evidence type="ECO:0000259" key="6">
    <source>
        <dbReference type="PROSITE" id="PS50177"/>
    </source>
</evidence>
<dbReference type="FunFam" id="3.10.450.50:FF:000015">
    <property type="entry name" value="Ras GTPase-activating protein-binding protein 2"/>
    <property type="match status" value="1"/>
</dbReference>
<dbReference type="InParanoid" id="T1EY17"/>
<reference evidence="9" key="1">
    <citation type="submission" date="2012-12" db="EMBL/GenBank/DDBJ databases">
        <authorList>
            <person name="Hellsten U."/>
            <person name="Grimwood J."/>
            <person name="Chapman J.A."/>
            <person name="Shapiro H."/>
            <person name="Aerts A."/>
            <person name="Otillar R.P."/>
            <person name="Terry A.Y."/>
            <person name="Boore J.L."/>
            <person name="Simakov O."/>
            <person name="Marletaz F."/>
            <person name="Cho S.-J."/>
            <person name="Edsinger-Gonzales E."/>
            <person name="Havlak P."/>
            <person name="Kuo D.-H."/>
            <person name="Larsson T."/>
            <person name="Lv J."/>
            <person name="Arendt D."/>
            <person name="Savage R."/>
            <person name="Osoegawa K."/>
            <person name="de Jong P."/>
            <person name="Lindberg D.R."/>
            <person name="Seaver E.C."/>
            <person name="Weisblat D.A."/>
            <person name="Putnam N.H."/>
            <person name="Grigoriev I.V."/>
            <person name="Rokhsar D.S."/>
        </authorList>
    </citation>
    <scope>NUCLEOTIDE SEQUENCE</scope>
</reference>
<feature type="compositionally biased region" description="Polar residues" evidence="4">
    <location>
        <begin position="382"/>
        <end position="394"/>
    </location>
</feature>
<reference evidence="8" key="3">
    <citation type="submission" date="2015-06" db="UniProtKB">
        <authorList>
            <consortium name="EnsemblMetazoa"/>
        </authorList>
    </citation>
    <scope>IDENTIFICATION</scope>
</reference>
<dbReference type="GeneID" id="20201467"/>
<dbReference type="HOGENOM" id="CLU_022209_0_2_1"/>
<evidence type="ECO:0000256" key="1">
    <source>
        <dbReference type="ARBA" id="ARBA00004210"/>
    </source>
</evidence>
<feature type="compositionally biased region" description="Polar residues" evidence="4">
    <location>
        <begin position="336"/>
        <end position="353"/>
    </location>
</feature>
<feature type="domain" description="RRM" evidence="5">
    <location>
        <begin position="432"/>
        <end position="510"/>
    </location>
</feature>
<dbReference type="EnsemblMetazoa" id="HelroT166349">
    <property type="protein sequence ID" value="HelroP166349"/>
    <property type="gene ID" value="HelroG166349"/>
</dbReference>
<feature type="domain" description="NTF2" evidence="6">
    <location>
        <begin position="10"/>
        <end position="130"/>
    </location>
</feature>
<reference evidence="7 9" key="2">
    <citation type="journal article" date="2013" name="Nature">
        <title>Insights into bilaterian evolution from three spiralian genomes.</title>
        <authorList>
            <person name="Simakov O."/>
            <person name="Marletaz F."/>
            <person name="Cho S.J."/>
            <person name="Edsinger-Gonzales E."/>
            <person name="Havlak P."/>
            <person name="Hellsten U."/>
            <person name="Kuo D.H."/>
            <person name="Larsson T."/>
            <person name="Lv J."/>
            <person name="Arendt D."/>
            <person name="Savage R."/>
            <person name="Osoegawa K."/>
            <person name="de Jong P."/>
            <person name="Grimwood J."/>
            <person name="Chapman J.A."/>
            <person name="Shapiro H."/>
            <person name="Aerts A."/>
            <person name="Otillar R.P."/>
            <person name="Terry A.Y."/>
            <person name="Boore J.L."/>
            <person name="Grigoriev I.V."/>
            <person name="Lindberg D.R."/>
            <person name="Seaver E.C."/>
            <person name="Weisblat D.A."/>
            <person name="Putnam N.H."/>
            <person name="Rokhsar D.S."/>
        </authorList>
    </citation>
    <scope>NUCLEOTIDE SEQUENCE</scope>
</reference>
<dbReference type="Gene3D" id="3.10.450.50">
    <property type="match status" value="1"/>
</dbReference>
<dbReference type="GO" id="GO:0010494">
    <property type="term" value="C:cytoplasmic stress granule"/>
    <property type="evidence" value="ECO:0000318"/>
    <property type="project" value="GO_Central"/>
</dbReference>
<dbReference type="Gene3D" id="3.30.70.330">
    <property type="match status" value="1"/>
</dbReference>
<dbReference type="RefSeq" id="XP_009031538.1">
    <property type="nucleotide sequence ID" value="XM_009033290.1"/>
</dbReference>
<dbReference type="SMART" id="SM00360">
    <property type="entry name" value="RRM"/>
    <property type="match status" value="1"/>
</dbReference>
<gene>
    <name evidence="8" type="primary">20201467</name>
    <name evidence="7" type="ORF">HELRODRAFT_166349</name>
</gene>
<dbReference type="InterPro" id="IPR032710">
    <property type="entry name" value="NTF2-like_dom_sf"/>
</dbReference>
<dbReference type="CDD" id="cd00780">
    <property type="entry name" value="NTF2"/>
    <property type="match status" value="1"/>
</dbReference>
<dbReference type="eggNOG" id="KOG0116">
    <property type="taxonomic scope" value="Eukaryota"/>
</dbReference>
<dbReference type="InterPro" id="IPR002075">
    <property type="entry name" value="NTF2_dom"/>
</dbReference>
<name>T1EY17_HELRO</name>
<dbReference type="SUPFAM" id="SSF54427">
    <property type="entry name" value="NTF2-like"/>
    <property type="match status" value="1"/>
</dbReference>
<dbReference type="PANTHER" id="PTHR10693">
    <property type="entry name" value="RAS GTPASE-ACTIVATING PROTEIN-BINDING PROTEIN"/>
    <property type="match status" value="1"/>
</dbReference>
<feature type="region of interest" description="Disordered" evidence="4">
    <location>
        <begin position="336"/>
        <end position="429"/>
    </location>
</feature>
<dbReference type="GO" id="GO:0005829">
    <property type="term" value="C:cytosol"/>
    <property type="evidence" value="ECO:0000318"/>
    <property type="project" value="GO_Central"/>
</dbReference>
<feature type="region of interest" description="Disordered" evidence="4">
    <location>
        <begin position="503"/>
        <end position="562"/>
    </location>
</feature>
<evidence type="ECO:0000313" key="8">
    <source>
        <dbReference type="EnsemblMetazoa" id="HelroP166349"/>
    </source>
</evidence>
<dbReference type="OrthoDB" id="339151at2759"/>
<dbReference type="InterPro" id="IPR039539">
    <property type="entry name" value="Ras_GTPase_bind_prot"/>
</dbReference>
<dbReference type="GO" id="GO:0003729">
    <property type="term" value="F:mRNA binding"/>
    <property type="evidence" value="ECO:0000318"/>
    <property type="project" value="GO_Central"/>
</dbReference>
<dbReference type="AlphaFoldDB" id="T1EY17"/>
<dbReference type="InterPro" id="IPR012677">
    <property type="entry name" value="Nucleotide-bd_a/b_plait_sf"/>
</dbReference>
<proteinExistence type="predicted"/>
<feature type="compositionally biased region" description="Gly residues" evidence="4">
    <location>
        <begin position="537"/>
        <end position="551"/>
    </location>
</feature>
<dbReference type="Proteomes" id="UP000015101">
    <property type="component" value="Unassembled WGS sequence"/>
</dbReference>
<dbReference type="Pfam" id="PF00076">
    <property type="entry name" value="RRM_1"/>
    <property type="match status" value="1"/>
</dbReference>
<feature type="compositionally biased region" description="Low complexity" evidence="4">
    <location>
        <begin position="403"/>
        <end position="418"/>
    </location>
</feature>
<evidence type="ECO:0000256" key="3">
    <source>
        <dbReference type="PROSITE-ProRule" id="PRU00176"/>
    </source>
</evidence>
<keyword evidence="2 3" id="KW-0694">RNA-binding</keyword>
<dbReference type="GO" id="GO:0034063">
    <property type="term" value="P:stress granule assembly"/>
    <property type="evidence" value="ECO:0000318"/>
    <property type="project" value="GO_Central"/>
</dbReference>
<dbReference type="EMBL" id="AMQM01002331">
    <property type="status" value="NOT_ANNOTATED_CDS"/>
    <property type="molecule type" value="Genomic_DNA"/>
</dbReference>
<organism evidence="8 9">
    <name type="scientific">Helobdella robusta</name>
    <name type="common">Californian leech</name>
    <dbReference type="NCBI Taxonomy" id="6412"/>
    <lineage>
        <taxon>Eukaryota</taxon>
        <taxon>Metazoa</taxon>
        <taxon>Spiralia</taxon>
        <taxon>Lophotrochozoa</taxon>
        <taxon>Annelida</taxon>
        <taxon>Clitellata</taxon>
        <taxon>Hirudinea</taxon>
        <taxon>Rhynchobdellida</taxon>
        <taxon>Glossiphoniidae</taxon>
        <taxon>Helobdella</taxon>
    </lineage>
</organism>
<dbReference type="InterPro" id="IPR035979">
    <property type="entry name" value="RBD_domain_sf"/>
</dbReference>
<protein>
    <recommendedName>
        <fullName evidence="10">NTF2 domain-containing protein</fullName>
    </recommendedName>
</protein>
<keyword evidence="9" id="KW-1185">Reference proteome</keyword>
<evidence type="ECO:0000259" key="5">
    <source>
        <dbReference type="PROSITE" id="PS50102"/>
    </source>
</evidence>
<dbReference type="InterPro" id="IPR000504">
    <property type="entry name" value="RRM_dom"/>
</dbReference>
<dbReference type="InterPro" id="IPR018222">
    <property type="entry name" value="Nuclear_transport_factor_2_euk"/>
</dbReference>
<dbReference type="OMA" id="RCKGPQG"/>
<dbReference type="SUPFAM" id="SSF54928">
    <property type="entry name" value="RNA-binding domain, RBD"/>
    <property type="match status" value="1"/>
</dbReference>
<dbReference type="PROSITE" id="PS50177">
    <property type="entry name" value="NTF2_DOMAIN"/>
    <property type="match status" value="1"/>
</dbReference>
<evidence type="ECO:0000313" key="7">
    <source>
        <dbReference type="EMBL" id="ESN90646.1"/>
    </source>
</evidence>
<sequence>MESDWNVDVVGREFVRQYYTILNQRPDCLHQFFTEDSSYVHGGIEKAGEERPAYYGQSVIHDRIVSMNFCDARTKIRQVDCQRSVNDSVLVQVSGEFSTNGLPMRRFMQSFVLVQKTPKNFYVHNDIFRYQDEVFHDFMDGLDDGINYEEEYVIIRDERPEVVNVEMKSSTVDVTGKDLHVLEDRVNNAPTAYLGASMDSAGQQDYPTPPIAAVVANQTKLDHAINQLSEHLDGQQQLNGHVDLASPTNDETSMTAVVEQMIKSEHATPLEVPTSAPTPAIPVEATEVKVVDEEKPTKSNSSQAQSLQHQPPQQQPQQQPQPLAAPKVFSWASLASKNTTPSPNVATPLQKPQATIKPERKTETAATPHQHQHAVANGINGGSRQHQQAQNKYPQSGDKKWSESTPPSSISPSTNNDDSSGKAPPAFIPDNQQLFIGNLPHTITEQEIKELFEKFGSVIDIKINRKGATRDLPNFGFVAFDSHEAVAKAMKAKPIMLHGKRRINIEEKKDQSGGGGARRPPMRGKGAVVNKPSGGNSSSGGGTTGRVGSGSGPNSNPHDEDH</sequence>
<comment type="subcellular location">
    <subcellularLocation>
        <location evidence="1">Cytoplasm</location>
        <location evidence="1">Stress granule</location>
    </subcellularLocation>
</comment>
<accession>T1EY17</accession>
<evidence type="ECO:0008006" key="10">
    <source>
        <dbReference type="Google" id="ProtNLM"/>
    </source>
</evidence>
<dbReference type="EMBL" id="KB097753">
    <property type="protein sequence ID" value="ESN90646.1"/>
    <property type="molecule type" value="Genomic_DNA"/>
</dbReference>
<dbReference type="CTD" id="20201467"/>
<dbReference type="KEGG" id="hro:HELRODRAFT_166349"/>
<evidence type="ECO:0000313" key="9">
    <source>
        <dbReference type="Proteomes" id="UP000015101"/>
    </source>
</evidence>
<dbReference type="Pfam" id="PF02136">
    <property type="entry name" value="NTF2"/>
    <property type="match status" value="1"/>
</dbReference>